<dbReference type="RefSeq" id="WP_142835424.1">
    <property type="nucleotide sequence ID" value="NZ_VFSV01000027.1"/>
</dbReference>
<evidence type="ECO:0000256" key="3">
    <source>
        <dbReference type="ARBA" id="ARBA00023315"/>
    </source>
</evidence>
<dbReference type="PANTHER" id="PTHR30098:SF2">
    <property type="entry name" value="LEUCYL_PHENYLALANYL-TRNA--PROTEIN TRANSFERASE"/>
    <property type="match status" value="1"/>
</dbReference>
<gene>
    <name evidence="4" type="primary">aat</name>
    <name evidence="5" type="ORF">FEV53_13895</name>
</gene>
<dbReference type="InterPro" id="IPR016181">
    <property type="entry name" value="Acyl_CoA_acyltransferase"/>
</dbReference>
<dbReference type="Proteomes" id="UP000318590">
    <property type="component" value="Unassembled WGS sequence"/>
</dbReference>
<comment type="catalytic activity">
    <reaction evidence="4">
        <text>L-phenylalanyl-tRNA(Phe) + an N-terminal L-alpha-aminoacyl-[protein] = an N-terminal L-phenylalanyl-L-alpha-aminoacyl-[protein] + tRNA(Phe)</text>
        <dbReference type="Rhea" id="RHEA:43632"/>
        <dbReference type="Rhea" id="RHEA-COMP:9668"/>
        <dbReference type="Rhea" id="RHEA-COMP:9699"/>
        <dbReference type="Rhea" id="RHEA-COMP:10636"/>
        <dbReference type="Rhea" id="RHEA-COMP:10637"/>
        <dbReference type="ChEBI" id="CHEBI:78442"/>
        <dbReference type="ChEBI" id="CHEBI:78531"/>
        <dbReference type="ChEBI" id="CHEBI:78597"/>
        <dbReference type="ChEBI" id="CHEBI:83561"/>
        <dbReference type="EC" id="2.3.2.6"/>
    </reaction>
</comment>
<dbReference type="GO" id="GO:0008914">
    <property type="term" value="F:leucyl-tRNA--protein transferase activity"/>
    <property type="evidence" value="ECO:0007669"/>
    <property type="project" value="UniProtKB-UniRule"/>
</dbReference>
<evidence type="ECO:0000256" key="2">
    <source>
        <dbReference type="ARBA" id="ARBA00022679"/>
    </source>
</evidence>
<comment type="similarity">
    <text evidence="4">Belongs to the L/F-transferase family.</text>
</comment>
<dbReference type="EMBL" id="VFSV01000027">
    <property type="protein sequence ID" value="TRD16690.1"/>
    <property type="molecule type" value="Genomic_DNA"/>
</dbReference>
<dbReference type="SUPFAM" id="SSF55729">
    <property type="entry name" value="Acyl-CoA N-acyltransferases (Nat)"/>
    <property type="match status" value="1"/>
</dbReference>
<dbReference type="HAMAP" id="MF_00688">
    <property type="entry name" value="Leu_Phe_trans"/>
    <property type="match status" value="1"/>
</dbReference>
<dbReference type="InterPro" id="IPR004616">
    <property type="entry name" value="Leu/Phe-tRNA_Trfase"/>
</dbReference>
<comment type="function">
    <text evidence="4">Functions in the N-end rule pathway of protein degradation where it conjugates Leu, Phe and, less efficiently, Met from aminoacyl-tRNAs to the N-termini of proteins containing an N-terminal arginine or lysine.</text>
</comment>
<evidence type="ECO:0000256" key="1">
    <source>
        <dbReference type="ARBA" id="ARBA00022490"/>
    </source>
</evidence>
<dbReference type="OrthoDB" id="9790282at2"/>
<dbReference type="NCBIfam" id="TIGR00667">
    <property type="entry name" value="aat"/>
    <property type="match status" value="1"/>
</dbReference>
<dbReference type="AlphaFoldDB" id="A0A547PRB5"/>
<dbReference type="FunFam" id="3.40.630.70:FF:000001">
    <property type="entry name" value="Leucyl/phenylalanyl-tRNA--protein transferase"/>
    <property type="match status" value="1"/>
</dbReference>
<comment type="caution">
    <text evidence="5">The sequence shown here is derived from an EMBL/GenBank/DDBJ whole genome shotgun (WGS) entry which is preliminary data.</text>
</comment>
<dbReference type="GO" id="GO:0030163">
    <property type="term" value="P:protein catabolic process"/>
    <property type="evidence" value="ECO:0007669"/>
    <property type="project" value="UniProtKB-UniRule"/>
</dbReference>
<keyword evidence="3 4" id="KW-0012">Acyltransferase</keyword>
<keyword evidence="2 4" id="KW-0808">Transferase</keyword>
<protein>
    <recommendedName>
        <fullName evidence="4">Leucyl/phenylalanyl-tRNA--protein transferase</fullName>
        <ecNumber evidence="4">2.3.2.6</ecNumber>
    </recommendedName>
    <alternativeName>
        <fullName evidence="4">L/F-transferase</fullName>
    </alternativeName>
    <alternativeName>
        <fullName evidence="4">Leucyltransferase</fullName>
    </alternativeName>
    <alternativeName>
        <fullName evidence="4">Phenyalanyltransferase</fullName>
    </alternativeName>
</protein>
<dbReference type="GO" id="GO:0005737">
    <property type="term" value="C:cytoplasm"/>
    <property type="evidence" value="ECO:0007669"/>
    <property type="project" value="UniProtKB-SubCell"/>
</dbReference>
<proteinExistence type="inferred from homology"/>
<accession>A0A547PRB5</accession>
<keyword evidence="1 4" id="KW-0963">Cytoplasm</keyword>
<dbReference type="InterPro" id="IPR042221">
    <property type="entry name" value="Leu/Phe-tRNA_Trfase_N"/>
</dbReference>
<dbReference type="PANTHER" id="PTHR30098">
    <property type="entry name" value="LEUCYL/PHENYLALANYL-TRNA--PROTEIN TRANSFERASE"/>
    <property type="match status" value="1"/>
</dbReference>
<dbReference type="InterPro" id="IPR042203">
    <property type="entry name" value="Leu/Phe-tRNA_Trfase_C"/>
</dbReference>
<dbReference type="Gene3D" id="3.30.70.3550">
    <property type="entry name" value="Leucyl/phenylalanyl-tRNA-protein transferase, N-terminal domain"/>
    <property type="match status" value="1"/>
</dbReference>
<dbReference type="EC" id="2.3.2.6" evidence="4"/>
<comment type="catalytic activity">
    <reaction evidence="4">
        <text>N-terminal L-lysyl-[protein] + L-leucyl-tRNA(Leu) = N-terminal L-leucyl-L-lysyl-[protein] + tRNA(Leu) + H(+)</text>
        <dbReference type="Rhea" id="RHEA:12340"/>
        <dbReference type="Rhea" id="RHEA-COMP:9613"/>
        <dbReference type="Rhea" id="RHEA-COMP:9622"/>
        <dbReference type="Rhea" id="RHEA-COMP:12670"/>
        <dbReference type="Rhea" id="RHEA-COMP:12671"/>
        <dbReference type="ChEBI" id="CHEBI:15378"/>
        <dbReference type="ChEBI" id="CHEBI:65249"/>
        <dbReference type="ChEBI" id="CHEBI:78442"/>
        <dbReference type="ChEBI" id="CHEBI:78494"/>
        <dbReference type="ChEBI" id="CHEBI:133043"/>
        <dbReference type="EC" id="2.3.2.6"/>
    </reaction>
</comment>
<organism evidence="5 6">
    <name type="scientific">Palleronia caenipelagi</name>
    <dbReference type="NCBI Taxonomy" id="2489174"/>
    <lineage>
        <taxon>Bacteria</taxon>
        <taxon>Pseudomonadati</taxon>
        <taxon>Pseudomonadota</taxon>
        <taxon>Alphaproteobacteria</taxon>
        <taxon>Rhodobacterales</taxon>
        <taxon>Roseobacteraceae</taxon>
        <taxon>Palleronia</taxon>
    </lineage>
</organism>
<dbReference type="Pfam" id="PF03588">
    <property type="entry name" value="Leu_Phe_trans"/>
    <property type="match status" value="1"/>
</dbReference>
<evidence type="ECO:0000313" key="6">
    <source>
        <dbReference type="Proteomes" id="UP000318590"/>
    </source>
</evidence>
<evidence type="ECO:0000313" key="5">
    <source>
        <dbReference type="EMBL" id="TRD16690.1"/>
    </source>
</evidence>
<comment type="catalytic activity">
    <reaction evidence="4">
        <text>N-terminal L-arginyl-[protein] + L-leucyl-tRNA(Leu) = N-terminal L-leucyl-L-arginyl-[protein] + tRNA(Leu) + H(+)</text>
        <dbReference type="Rhea" id="RHEA:50416"/>
        <dbReference type="Rhea" id="RHEA-COMP:9613"/>
        <dbReference type="Rhea" id="RHEA-COMP:9622"/>
        <dbReference type="Rhea" id="RHEA-COMP:12672"/>
        <dbReference type="Rhea" id="RHEA-COMP:12673"/>
        <dbReference type="ChEBI" id="CHEBI:15378"/>
        <dbReference type="ChEBI" id="CHEBI:64719"/>
        <dbReference type="ChEBI" id="CHEBI:78442"/>
        <dbReference type="ChEBI" id="CHEBI:78494"/>
        <dbReference type="ChEBI" id="CHEBI:133044"/>
        <dbReference type="EC" id="2.3.2.6"/>
    </reaction>
</comment>
<sequence length="213" mass="23714">MSSRALTPELVLGAYAQGIFPMSDSRDDPEIFWVDPQYRGVLPMDGLRISRSLRRHIRQGSHQVSFNRAFEAVVAGCADRPETWISDPIAALYSDLHRAGYAHSIEVWADSRLVGGVYGVVLGGAFFGESMFSKETNASKLALVYLMDRLRQGGFVLFDTQFITPHLQSMGGVEIPRSSYRHQLSEALKRQAVFSTVSPDSPDQVLQRMTQTS</sequence>
<name>A0A547PRB5_9RHOB</name>
<reference evidence="5 6" key="1">
    <citation type="submission" date="2019-06" db="EMBL/GenBank/DDBJ databases">
        <title>Paenimaribius caenipelagi gen. nov., sp. nov., isolated from a tidal flat.</title>
        <authorList>
            <person name="Yoon J.-H."/>
        </authorList>
    </citation>
    <scope>NUCLEOTIDE SEQUENCE [LARGE SCALE GENOMIC DNA]</scope>
    <source>
        <strain evidence="5 6">JBTF-M29</strain>
    </source>
</reference>
<evidence type="ECO:0000256" key="4">
    <source>
        <dbReference type="HAMAP-Rule" id="MF_00688"/>
    </source>
</evidence>
<dbReference type="Gene3D" id="3.40.630.70">
    <property type="entry name" value="Leucyl/phenylalanyl-tRNA-protein transferase, C-terminal domain"/>
    <property type="match status" value="1"/>
</dbReference>
<keyword evidence="6" id="KW-1185">Reference proteome</keyword>
<comment type="subcellular location">
    <subcellularLocation>
        <location evidence="4">Cytoplasm</location>
    </subcellularLocation>
</comment>